<feature type="region of interest" description="Disordered" evidence="1">
    <location>
        <begin position="20"/>
        <end position="56"/>
    </location>
</feature>
<dbReference type="PANTHER" id="PTHR36168:SF1">
    <property type="entry name" value="ORC1-LIKE AAA ATPASE DOMAIN-CONTAINING PROTEIN"/>
    <property type="match status" value="1"/>
</dbReference>
<organism evidence="2 3">
    <name type="scientific">Phakopsora pachyrhizi</name>
    <name type="common">Asian soybean rust disease fungus</name>
    <dbReference type="NCBI Taxonomy" id="170000"/>
    <lineage>
        <taxon>Eukaryota</taxon>
        <taxon>Fungi</taxon>
        <taxon>Dikarya</taxon>
        <taxon>Basidiomycota</taxon>
        <taxon>Pucciniomycotina</taxon>
        <taxon>Pucciniomycetes</taxon>
        <taxon>Pucciniales</taxon>
        <taxon>Phakopsoraceae</taxon>
        <taxon>Phakopsora</taxon>
    </lineage>
</organism>
<dbReference type="PANTHER" id="PTHR36168">
    <property type="entry name" value="CHROMOSOME 1, WHOLE GENOME SHOTGUN SEQUENCE"/>
    <property type="match status" value="1"/>
</dbReference>
<dbReference type="Proteomes" id="UP001153365">
    <property type="component" value="Unassembled WGS sequence"/>
</dbReference>
<keyword evidence="3" id="KW-1185">Reference proteome</keyword>
<protein>
    <submittedName>
        <fullName evidence="2">Uncharacterized protein</fullName>
    </submittedName>
</protein>
<accession>A0AAV0AVR2</accession>
<proteinExistence type="predicted"/>
<evidence type="ECO:0000256" key="1">
    <source>
        <dbReference type="SAM" id="MobiDB-lite"/>
    </source>
</evidence>
<name>A0AAV0AVR2_PHAPC</name>
<evidence type="ECO:0000313" key="3">
    <source>
        <dbReference type="Proteomes" id="UP001153365"/>
    </source>
</evidence>
<evidence type="ECO:0000313" key="2">
    <source>
        <dbReference type="EMBL" id="CAH7674106.1"/>
    </source>
</evidence>
<dbReference type="AlphaFoldDB" id="A0AAV0AVR2"/>
<gene>
    <name evidence="2" type="ORF">PPACK8108_LOCUS9006</name>
</gene>
<sequence length="174" mass="19772">MAVAFDPIYDPVLVLDKASKRALNRPDQTRPTYKRHNSKQELDDKDEEGGDGDGDGINEEFFVDVYRIARKEQVLVNNRPKRLRLGNDDDSYSLLLQLQQRSQSWPQAGIATTIFFLDDHWSYTTLGIKASRMSRLTVSDLNQEEAIHAIELSAGSFGGRINLLMIERLMRSGT</sequence>
<reference evidence="2" key="1">
    <citation type="submission" date="2022-06" db="EMBL/GenBank/DDBJ databases">
        <authorList>
            <consortium name="SYNGENTA / RWTH Aachen University"/>
        </authorList>
    </citation>
    <scope>NUCLEOTIDE SEQUENCE</scope>
</reference>
<feature type="compositionally biased region" description="Acidic residues" evidence="1">
    <location>
        <begin position="43"/>
        <end position="56"/>
    </location>
</feature>
<dbReference type="EMBL" id="CALTRL010001903">
    <property type="protein sequence ID" value="CAH7674106.1"/>
    <property type="molecule type" value="Genomic_DNA"/>
</dbReference>
<comment type="caution">
    <text evidence="2">The sequence shown here is derived from an EMBL/GenBank/DDBJ whole genome shotgun (WGS) entry which is preliminary data.</text>
</comment>